<keyword evidence="4" id="KW-1185">Reference proteome</keyword>
<evidence type="ECO:0000256" key="1">
    <source>
        <dbReference type="SAM" id="MobiDB-lite"/>
    </source>
</evidence>
<sequence>MSEAKRPRTTKSLKQESFDSSPTHTEVVPSELSWSPEFIQELLPSAEQTALLYHLSYLCLGSFPKLERLIRERALDAQLLFGSSEAVLMKLKLATSKIELGVIPSPVHLDDVQRCLSRIQQILIQLQKFWEKVGTLLDMLKEKTFVGKDLVEDLDELKEEFLTSIETAGKYWQGFGECCQKAQGIFSIQSKDAYKFLETNPSSLSKDEWEKQHKSVMEKLNQISPEGASQFAITE</sequence>
<reference evidence="3 4" key="1">
    <citation type="submission" date="2018-03" db="EMBL/GenBank/DDBJ databases">
        <title>Draft genome sequence of Rohu Carp (Labeo rohita).</title>
        <authorList>
            <person name="Das P."/>
            <person name="Kushwaha B."/>
            <person name="Joshi C.G."/>
            <person name="Kumar D."/>
            <person name="Nagpure N.S."/>
            <person name="Sahoo L."/>
            <person name="Das S.P."/>
            <person name="Bit A."/>
            <person name="Patnaik S."/>
            <person name="Meher P.K."/>
            <person name="Jayasankar P."/>
            <person name="Koringa P.G."/>
            <person name="Patel N.V."/>
            <person name="Hinsu A.T."/>
            <person name="Kumar R."/>
            <person name="Pandey M."/>
            <person name="Agarwal S."/>
            <person name="Srivastava S."/>
            <person name="Singh M."/>
            <person name="Iquebal M.A."/>
            <person name="Jaiswal S."/>
            <person name="Angadi U.B."/>
            <person name="Kumar N."/>
            <person name="Raza M."/>
            <person name="Shah T.M."/>
            <person name="Rai A."/>
            <person name="Jena J.K."/>
        </authorList>
    </citation>
    <scope>NUCLEOTIDE SEQUENCE [LARGE SCALE GENOMIC DNA]</scope>
    <source>
        <strain evidence="3">DASCIFA01</strain>
        <tissue evidence="3">Testis</tissue>
    </source>
</reference>
<evidence type="ECO:0000313" key="2">
    <source>
        <dbReference type="EMBL" id="RXN14866.1"/>
    </source>
</evidence>
<dbReference type="AlphaFoldDB" id="A0A498NWX9"/>
<gene>
    <name evidence="3" type="ORF">ROHU_002914</name>
    <name evidence="2" type="ORF">ROHU_028491</name>
</gene>
<proteinExistence type="predicted"/>
<organism evidence="3 4">
    <name type="scientific">Labeo rohita</name>
    <name type="common">Indian major carp</name>
    <name type="synonym">Cyprinus rohita</name>
    <dbReference type="NCBI Taxonomy" id="84645"/>
    <lineage>
        <taxon>Eukaryota</taxon>
        <taxon>Metazoa</taxon>
        <taxon>Chordata</taxon>
        <taxon>Craniata</taxon>
        <taxon>Vertebrata</taxon>
        <taxon>Euteleostomi</taxon>
        <taxon>Actinopterygii</taxon>
        <taxon>Neopterygii</taxon>
        <taxon>Teleostei</taxon>
        <taxon>Ostariophysi</taxon>
        <taxon>Cypriniformes</taxon>
        <taxon>Cyprinidae</taxon>
        <taxon>Labeoninae</taxon>
        <taxon>Labeonini</taxon>
        <taxon>Labeo</taxon>
    </lineage>
</organism>
<comment type="caution">
    <text evidence="3">The sequence shown here is derived from an EMBL/GenBank/DDBJ whole genome shotgun (WGS) entry which is preliminary data.</text>
</comment>
<dbReference type="EMBL" id="QBIY01008019">
    <property type="protein sequence ID" value="RXN36475.1"/>
    <property type="molecule type" value="Genomic_DNA"/>
</dbReference>
<name>A0A498NWX9_LABRO</name>
<evidence type="ECO:0000313" key="4">
    <source>
        <dbReference type="Proteomes" id="UP000290572"/>
    </source>
</evidence>
<evidence type="ECO:0000313" key="3">
    <source>
        <dbReference type="EMBL" id="RXN36475.1"/>
    </source>
</evidence>
<protein>
    <submittedName>
        <fullName evidence="3">Restin-like protein</fullName>
    </submittedName>
</protein>
<dbReference type="EMBL" id="QBIY01012873">
    <property type="protein sequence ID" value="RXN14866.1"/>
    <property type="molecule type" value="Genomic_DNA"/>
</dbReference>
<dbReference type="Proteomes" id="UP000290572">
    <property type="component" value="Unassembled WGS sequence"/>
</dbReference>
<feature type="region of interest" description="Disordered" evidence="1">
    <location>
        <begin position="1"/>
        <end position="26"/>
    </location>
</feature>
<accession>A0A498NWX9</accession>